<dbReference type="eggNOG" id="COG2050">
    <property type="taxonomic scope" value="Bacteria"/>
</dbReference>
<dbReference type="HOGENOM" id="CLU_089876_5_0_11"/>
<organism evidence="3 4">
    <name type="scientific">Frankia casuarinae (strain DSM 45818 / CECT 9043 / HFP020203 / CcI3)</name>
    <dbReference type="NCBI Taxonomy" id="106370"/>
    <lineage>
        <taxon>Bacteria</taxon>
        <taxon>Bacillati</taxon>
        <taxon>Actinomycetota</taxon>
        <taxon>Actinomycetes</taxon>
        <taxon>Frankiales</taxon>
        <taxon>Frankiaceae</taxon>
        <taxon>Frankia</taxon>
    </lineage>
</organism>
<evidence type="ECO:0000313" key="4">
    <source>
        <dbReference type="Proteomes" id="UP000001937"/>
    </source>
</evidence>
<evidence type="ECO:0000313" key="3">
    <source>
        <dbReference type="EMBL" id="ABD11589.1"/>
    </source>
</evidence>
<dbReference type="NCBIfam" id="TIGR00369">
    <property type="entry name" value="unchar_dom_1"/>
    <property type="match status" value="1"/>
</dbReference>
<proteinExistence type="predicted"/>
<accession>Q2JAV3</accession>
<evidence type="ECO:0000259" key="2">
    <source>
        <dbReference type="Pfam" id="PF03061"/>
    </source>
</evidence>
<reference evidence="3 4" key="1">
    <citation type="journal article" date="2007" name="Genome Res.">
        <title>Genome characteristics of facultatively symbiotic Frankia sp. strains reflect host range and host plant biogeography.</title>
        <authorList>
            <person name="Normand P."/>
            <person name="Lapierre P."/>
            <person name="Tisa L.S."/>
            <person name="Gogarten J.P."/>
            <person name="Alloisio N."/>
            <person name="Bagnarol E."/>
            <person name="Bassi C.A."/>
            <person name="Berry A.M."/>
            <person name="Bickhart D.M."/>
            <person name="Choisne N."/>
            <person name="Couloux A."/>
            <person name="Cournoyer B."/>
            <person name="Cruveiller S."/>
            <person name="Daubin V."/>
            <person name="Demange N."/>
            <person name="Francino M.P."/>
            <person name="Goltsman E."/>
            <person name="Huang Y."/>
            <person name="Kopp O.R."/>
            <person name="Labarre L."/>
            <person name="Lapidus A."/>
            <person name="Lavire C."/>
            <person name="Marechal J."/>
            <person name="Martinez M."/>
            <person name="Mastronunzio J.E."/>
            <person name="Mullin B.C."/>
            <person name="Niemann J."/>
            <person name="Pujic P."/>
            <person name="Rawnsley T."/>
            <person name="Rouy Z."/>
            <person name="Schenowitz C."/>
            <person name="Sellstedt A."/>
            <person name="Tavares F."/>
            <person name="Tomkins J.P."/>
            <person name="Vallenet D."/>
            <person name="Valverde C."/>
            <person name="Wall L.G."/>
            <person name="Wang Y."/>
            <person name="Medigue C."/>
            <person name="Benson D.R."/>
        </authorList>
    </citation>
    <scope>NUCLEOTIDE SEQUENCE [LARGE SCALE GENOMIC DNA]</scope>
    <source>
        <strain evidence="4">DSM 45818 / CECT 9043 / CcI3</strain>
    </source>
</reference>
<dbReference type="GO" id="GO:0016289">
    <property type="term" value="F:acyl-CoA hydrolase activity"/>
    <property type="evidence" value="ECO:0007669"/>
    <property type="project" value="UniProtKB-ARBA"/>
</dbReference>
<dbReference type="PANTHER" id="PTHR42856:SF1">
    <property type="entry name" value="ACYL-COENZYME A THIOESTERASE PAAI"/>
    <property type="match status" value="1"/>
</dbReference>
<feature type="domain" description="Thioesterase" evidence="2">
    <location>
        <begin position="47"/>
        <end position="118"/>
    </location>
</feature>
<keyword evidence="1" id="KW-0378">Hydrolase</keyword>
<dbReference type="InterPro" id="IPR029069">
    <property type="entry name" value="HotDog_dom_sf"/>
</dbReference>
<dbReference type="AlphaFoldDB" id="Q2JAV3"/>
<dbReference type="Pfam" id="PF03061">
    <property type="entry name" value="4HBT"/>
    <property type="match status" value="1"/>
</dbReference>
<dbReference type="KEGG" id="fra:Francci3_2221"/>
<dbReference type="STRING" id="106370.Francci3_2221"/>
<dbReference type="Proteomes" id="UP000001937">
    <property type="component" value="Chromosome"/>
</dbReference>
<dbReference type="Gene3D" id="3.10.129.10">
    <property type="entry name" value="Hotdog Thioesterase"/>
    <property type="match status" value="1"/>
</dbReference>
<evidence type="ECO:0000256" key="1">
    <source>
        <dbReference type="ARBA" id="ARBA00022801"/>
    </source>
</evidence>
<protein>
    <submittedName>
        <fullName evidence="3">Phenylacetic acid degradation-related protein</fullName>
    </submittedName>
</protein>
<sequence>MTPDIAVARGLLAAQPFSRLLGARLSRFEAGVAELTIPLGDHLRQQHGAAHGGALSYAADTALTFAAGSVAGDAVLTSEMKINYLRGARGDELIARAEVVHAGSTLVTVRCEVFDRGGDRDGERLCAVALGTVARR</sequence>
<gene>
    <name evidence="3" type="ordered locus">Francci3_2221</name>
</gene>
<name>Q2JAV3_FRACC</name>
<accession>A0A1X1PW52</accession>
<dbReference type="InterPro" id="IPR006683">
    <property type="entry name" value="Thioestr_dom"/>
</dbReference>
<dbReference type="InterPro" id="IPR003736">
    <property type="entry name" value="PAAI_dom"/>
</dbReference>
<dbReference type="CDD" id="cd03443">
    <property type="entry name" value="PaaI_thioesterase"/>
    <property type="match status" value="1"/>
</dbReference>
<dbReference type="RefSeq" id="WP_011436636.1">
    <property type="nucleotide sequence ID" value="NC_007777.1"/>
</dbReference>
<dbReference type="InterPro" id="IPR052723">
    <property type="entry name" value="Acyl-CoA_thioesterase_PaaI"/>
</dbReference>
<dbReference type="EMBL" id="CP000249">
    <property type="protein sequence ID" value="ABD11589.1"/>
    <property type="molecule type" value="Genomic_DNA"/>
</dbReference>
<dbReference type="OrthoDB" id="8525891at2"/>
<dbReference type="SUPFAM" id="SSF54637">
    <property type="entry name" value="Thioesterase/thiol ester dehydrase-isomerase"/>
    <property type="match status" value="1"/>
</dbReference>
<dbReference type="PANTHER" id="PTHR42856">
    <property type="entry name" value="ACYL-COENZYME A THIOESTERASE PAAI"/>
    <property type="match status" value="1"/>
</dbReference>
<keyword evidence="4" id="KW-1185">Reference proteome</keyword>